<keyword evidence="4" id="KW-0460">Magnesium</keyword>
<evidence type="ECO:0000256" key="4">
    <source>
        <dbReference type="ARBA" id="ARBA00022842"/>
    </source>
</evidence>
<evidence type="ECO:0000256" key="6">
    <source>
        <dbReference type="ARBA" id="ARBA00023239"/>
    </source>
</evidence>
<evidence type="ECO:0000313" key="10">
    <source>
        <dbReference type="Proteomes" id="UP000694251"/>
    </source>
</evidence>
<dbReference type="OrthoDB" id="1877784at2759"/>
<dbReference type="InterPro" id="IPR034741">
    <property type="entry name" value="Terpene_cyclase-like_1_C"/>
</dbReference>
<keyword evidence="10" id="KW-1185">Reference proteome</keyword>
<keyword evidence="6" id="KW-0456">Lyase</keyword>
<evidence type="ECO:0000313" key="9">
    <source>
        <dbReference type="EMBL" id="KAG7564984.1"/>
    </source>
</evidence>
<accession>A0A8T1ZYC5</accession>
<gene>
    <name evidence="9" type="ORF">ISN44_As10g017190</name>
</gene>
<reference evidence="9 10" key="1">
    <citation type="submission" date="2020-12" db="EMBL/GenBank/DDBJ databases">
        <title>Concerted genomic and epigenomic changes stabilize Arabidopsis allopolyploids.</title>
        <authorList>
            <person name="Chen Z."/>
        </authorList>
    </citation>
    <scope>NUCLEOTIDE SEQUENCE [LARGE SCALE GENOMIC DNA]</scope>
    <source>
        <strain evidence="9">As9502</strain>
        <tissue evidence="9">Leaf</tissue>
    </source>
</reference>
<dbReference type="GO" id="GO:0016102">
    <property type="term" value="P:diterpenoid biosynthetic process"/>
    <property type="evidence" value="ECO:0007669"/>
    <property type="project" value="InterPro"/>
</dbReference>
<dbReference type="Pfam" id="PF01397">
    <property type="entry name" value="Terpene_synth"/>
    <property type="match status" value="1"/>
</dbReference>
<evidence type="ECO:0000256" key="3">
    <source>
        <dbReference type="ARBA" id="ARBA00022723"/>
    </source>
</evidence>
<dbReference type="GO" id="GO:0010333">
    <property type="term" value="F:terpene synthase activity"/>
    <property type="evidence" value="ECO:0007669"/>
    <property type="project" value="InterPro"/>
</dbReference>
<protein>
    <submittedName>
        <fullName evidence="9">Isoprenoid synthase domain superfamily</fullName>
    </submittedName>
</protein>
<dbReference type="InterPro" id="IPR005630">
    <property type="entry name" value="Terpene_synthase_metal-bd"/>
</dbReference>
<comment type="caution">
    <text evidence="9">The sequence shown here is derived from an EMBL/GenBank/DDBJ whole genome shotgun (WGS) entry which is preliminary data.</text>
</comment>
<dbReference type="CDD" id="cd00684">
    <property type="entry name" value="Terpene_cyclase_plant_C1"/>
    <property type="match status" value="1"/>
</dbReference>
<organism evidence="9 10">
    <name type="scientific">Arabidopsis suecica</name>
    <name type="common">Swedish thale-cress</name>
    <name type="synonym">Cardaminopsis suecica</name>
    <dbReference type="NCBI Taxonomy" id="45249"/>
    <lineage>
        <taxon>Eukaryota</taxon>
        <taxon>Viridiplantae</taxon>
        <taxon>Streptophyta</taxon>
        <taxon>Embryophyta</taxon>
        <taxon>Tracheophyta</taxon>
        <taxon>Spermatophyta</taxon>
        <taxon>Magnoliopsida</taxon>
        <taxon>eudicotyledons</taxon>
        <taxon>Gunneridae</taxon>
        <taxon>Pentapetalae</taxon>
        <taxon>rosids</taxon>
        <taxon>malvids</taxon>
        <taxon>Brassicales</taxon>
        <taxon>Brassicaceae</taxon>
        <taxon>Camelineae</taxon>
        <taxon>Arabidopsis</taxon>
    </lineage>
</organism>
<dbReference type="FunFam" id="1.50.10.130:FF:000001">
    <property type="entry name" value="Isoprene synthase, chloroplastic"/>
    <property type="match status" value="1"/>
</dbReference>
<dbReference type="EMBL" id="JAEFBJ010000010">
    <property type="protein sequence ID" value="KAG7564984.1"/>
    <property type="molecule type" value="Genomic_DNA"/>
</dbReference>
<evidence type="ECO:0000256" key="2">
    <source>
        <dbReference type="ARBA" id="ARBA00001946"/>
    </source>
</evidence>
<keyword evidence="3" id="KW-0479">Metal-binding</keyword>
<keyword evidence="5" id="KW-0464">Manganese</keyword>
<dbReference type="PANTHER" id="PTHR31225">
    <property type="entry name" value="OS04G0344100 PROTEIN-RELATED"/>
    <property type="match status" value="1"/>
</dbReference>
<comment type="cofactor">
    <cofactor evidence="2">
        <name>Mg(2+)</name>
        <dbReference type="ChEBI" id="CHEBI:18420"/>
    </cofactor>
</comment>
<name>A0A8T1ZYC5_ARASU</name>
<sequence length="494" mass="56703">MQEVINTLSALTTEEINRPLADFPVNIWEDPLISFSVLDPESEINEEKLSSLKETVRELLMASKEKPIENIKLIDALCRLGISYHFEGEIFAQLETMFGCHGFLQMIRDNEFDLYTVSLVFQVFRQFGYKLGVDVFNNFKNKDGKFKEHLAEDARGLLCLYEAAHWSTHGEDILDEALAFSRSHLEGLTDQSSPHMSIRIKNALKHAYPRGISRIETRQYISYYEEEDLHDQTLLEFAKIDFNLLQMLHRKELCQVFRWYSSLELDLKLPYARNRTVESYLWAVGAYSEPRYSQARIRLAIVVILLTLVDDTYDAYGTIEELEPFTNAFTMWNPSGIEGLPESMKYLHHVVLDFYGKLEEDMEREGRSGCGLLAKKSMIVTAKAYFQEAKWLSEDYVATFDEYKENGVYSSSYLALLTGSFLGMVDEGTLDVFEWLSTFPPLLVTSALIGRLCGDIASCKVNINSHCCSDANKSIINQSSLTYRIPNDKDIYCH</sequence>
<feature type="domain" description="Terpene synthase metal-binding" evidence="8">
    <location>
        <begin position="263"/>
        <end position="466"/>
    </location>
</feature>
<dbReference type="Proteomes" id="UP000694251">
    <property type="component" value="Chromosome 10"/>
</dbReference>
<evidence type="ECO:0000256" key="5">
    <source>
        <dbReference type="ARBA" id="ARBA00023211"/>
    </source>
</evidence>
<dbReference type="GO" id="GO:0000287">
    <property type="term" value="F:magnesium ion binding"/>
    <property type="evidence" value="ECO:0007669"/>
    <property type="project" value="InterPro"/>
</dbReference>
<comment type="cofactor">
    <cofactor evidence="1">
        <name>Mn(2+)</name>
        <dbReference type="ChEBI" id="CHEBI:29035"/>
    </cofactor>
</comment>
<dbReference type="InterPro" id="IPR050148">
    <property type="entry name" value="Terpene_synthase-like"/>
</dbReference>
<dbReference type="PANTHER" id="PTHR31225:SF93">
    <property type="entry name" value="ALPHA-HUMULENE_(-)-(E)-BETA-CARYOPHYLLENE SYNTHASE"/>
    <property type="match status" value="1"/>
</dbReference>
<evidence type="ECO:0000259" key="8">
    <source>
        <dbReference type="Pfam" id="PF03936"/>
    </source>
</evidence>
<proteinExistence type="predicted"/>
<dbReference type="InterPro" id="IPR001906">
    <property type="entry name" value="Terpene_synth_N"/>
</dbReference>
<dbReference type="SFLD" id="SFLDS00005">
    <property type="entry name" value="Isoprenoid_Synthase_Type_I"/>
    <property type="match status" value="1"/>
</dbReference>
<dbReference type="AlphaFoldDB" id="A0A8T1ZYC5"/>
<dbReference type="Pfam" id="PF03936">
    <property type="entry name" value="Terpene_synth_C"/>
    <property type="match status" value="1"/>
</dbReference>
<evidence type="ECO:0000259" key="7">
    <source>
        <dbReference type="Pfam" id="PF01397"/>
    </source>
</evidence>
<dbReference type="InterPro" id="IPR044814">
    <property type="entry name" value="Terpene_cyclase_plant_C1"/>
</dbReference>
<evidence type="ECO:0000256" key="1">
    <source>
        <dbReference type="ARBA" id="ARBA00001936"/>
    </source>
</evidence>
<dbReference type="SFLD" id="SFLDG01019">
    <property type="entry name" value="Terpene_Cyclase_Like_1_C_Termi"/>
    <property type="match status" value="1"/>
</dbReference>
<feature type="domain" description="Terpene synthase N-terminal" evidence="7">
    <location>
        <begin position="42"/>
        <end position="204"/>
    </location>
</feature>